<organism evidence="12 13">
    <name type="scientific">Lentzea alba</name>
    <dbReference type="NCBI Taxonomy" id="2714351"/>
    <lineage>
        <taxon>Bacteria</taxon>
        <taxon>Bacillati</taxon>
        <taxon>Actinomycetota</taxon>
        <taxon>Actinomycetes</taxon>
        <taxon>Pseudonocardiales</taxon>
        <taxon>Pseudonocardiaceae</taxon>
        <taxon>Lentzea</taxon>
    </lineage>
</organism>
<comment type="catalytic activity">
    <reaction evidence="10 11">
        <text>D-sedoheptulose 7-phosphate + D-glyceraldehyde 3-phosphate = D-erythrose 4-phosphate + beta-D-fructose 6-phosphate</text>
        <dbReference type="Rhea" id="RHEA:17053"/>
        <dbReference type="ChEBI" id="CHEBI:16897"/>
        <dbReference type="ChEBI" id="CHEBI:57483"/>
        <dbReference type="ChEBI" id="CHEBI:57634"/>
        <dbReference type="ChEBI" id="CHEBI:59776"/>
        <dbReference type="EC" id="2.2.1.2"/>
    </reaction>
</comment>
<evidence type="ECO:0000256" key="4">
    <source>
        <dbReference type="ARBA" id="ARBA00008426"/>
    </source>
</evidence>
<evidence type="ECO:0000256" key="2">
    <source>
        <dbReference type="ARBA" id="ARBA00004496"/>
    </source>
</evidence>
<dbReference type="SUPFAM" id="SSF51569">
    <property type="entry name" value="Aldolase"/>
    <property type="match status" value="1"/>
</dbReference>
<dbReference type="GO" id="GO:0005975">
    <property type="term" value="P:carbohydrate metabolic process"/>
    <property type="evidence" value="ECO:0007669"/>
    <property type="project" value="InterPro"/>
</dbReference>
<dbReference type="HAMAP" id="MF_00493">
    <property type="entry name" value="Transaldolase_2"/>
    <property type="match status" value="1"/>
</dbReference>
<name>A0A7C9W011_9PSEU</name>
<dbReference type="InterPro" id="IPR001585">
    <property type="entry name" value="TAL/FSA"/>
</dbReference>
<dbReference type="RefSeq" id="WP_166055904.1">
    <property type="nucleotide sequence ID" value="NZ_JAAMPJ010000021.1"/>
</dbReference>
<dbReference type="Gene3D" id="3.20.20.70">
    <property type="entry name" value="Aldolase class I"/>
    <property type="match status" value="1"/>
</dbReference>
<dbReference type="EMBL" id="JAAMPJ010000021">
    <property type="protein sequence ID" value="NGY66295.1"/>
    <property type="molecule type" value="Genomic_DNA"/>
</dbReference>
<evidence type="ECO:0000256" key="5">
    <source>
        <dbReference type="ARBA" id="ARBA00013151"/>
    </source>
</evidence>
<evidence type="ECO:0000313" key="12">
    <source>
        <dbReference type="EMBL" id="NGY66295.1"/>
    </source>
</evidence>
<evidence type="ECO:0000256" key="6">
    <source>
        <dbReference type="ARBA" id="ARBA00022490"/>
    </source>
</evidence>
<dbReference type="PANTHER" id="PTHR10683">
    <property type="entry name" value="TRANSALDOLASE"/>
    <property type="match status" value="1"/>
</dbReference>
<protein>
    <recommendedName>
        <fullName evidence="5 11">Transaldolase</fullName>
        <ecNumber evidence="5 11">2.2.1.2</ecNumber>
    </recommendedName>
</protein>
<dbReference type="GO" id="GO:0006098">
    <property type="term" value="P:pentose-phosphate shunt"/>
    <property type="evidence" value="ECO:0007669"/>
    <property type="project" value="UniProtKB-UniRule"/>
</dbReference>
<dbReference type="InterPro" id="IPR004732">
    <property type="entry name" value="Transaldolase_2"/>
</dbReference>
<dbReference type="Proteomes" id="UP000481360">
    <property type="component" value="Unassembled WGS sequence"/>
</dbReference>
<sequence>MRTALHGLAERGQSPWMDQLSRELLRGGDLAALVEAGVLGVTTNPTILADAMSAGDAYDAQKRDLARKNDEHDQDPKEVFLALAAEDVRNACDLLAGKGTSPQDGWVSMEVDPNLAHDTQATIDEARRLHEMIDRPNLFVKIPGTKEGLPAIEESIANGIPVNVTLLFSLDRHRAAAEAYVRGLHRLRSNGGDLRKVASVASFFVSRVDTEADARLDAMRGHEVLKGKLAIANAKLAYQQYVEVFSGKGWEELARAGATPQWCLWASTSTKNPAYRDTRYVEELIGPETVTTMPRKTIEAFLDHGRVADTLTRGVEAARGVLERFAEIRISYRDLTDTLEREGVRKFADSYQQALDRLTAQPARR</sequence>
<evidence type="ECO:0000256" key="3">
    <source>
        <dbReference type="ARBA" id="ARBA00004857"/>
    </source>
</evidence>
<comment type="caution">
    <text evidence="12">The sequence shown here is derived from an EMBL/GenBank/DDBJ whole genome shotgun (WGS) entry which is preliminary data.</text>
</comment>
<comment type="similarity">
    <text evidence="4 11">Belongs to the transaldolase family. Type 2 subfamily.</text>
</comment>
<comment type="pathway">
    <text evidence="3 11">Carbohydrate degradation; pentose phosphate pathway; D-glyceraldehyde 3-phosphate and beta-D-fructose 6-phosphate from D-ribose 5-phosphate and D-xylulose 5-phosphate (non-oxidative stage): step 2/3.</text>
</comment>
<comment type="subcellular location">
    <subcellularLocation>
        <location evidence="2 11">Cytoplasm</location>
    </subcellularLocation>
</comment>
<keyword evidence="6 11" id="KW-0963">Cytoplasm</keyword>
<keyword evidence="13" id="KW-1185">Reference proteome</keyword>
<dbReference type="NCBIfam" id="NF002881">
    <property type="entry name" value="PRK03343.1"/>
    <property type="match status" value="1"/>
</dbReference>
<proteinExistence type="inferred from homology"/>
<evidence type="ECO:0000256" key="1">
    <source>
        <dbReference type="ARBA" id="ARBA00003518"/>
    </source>
</evidence>
<dbReference type="GO" id="GO:0004801">
    <property type="term" value="F:transaldolase activity"/>
    <property type="evidence" value="ECO:0007669"/>
    <property type="project" value="UniProtKB-UniRule"/>
</dbReference>
<feature type="active site" description="Schiff-base intermediate with substrate" evidence="11">
    <location>
        <position position="141"/>
    </location>
</feature>
<dbReference type="InterPro" id="IPR013785">
    <property type="entry name" value="Aldolase_TIM"/>
</dbReference>
<gene>
    <name evidence="11 12" type="primary">tal</name>
    <name evidence="12" type="ORF">G7043_46155</name>
</gene>
<comment type="function">
    <text evidence="1 11">Transaldolase is important for the balance of metabolites in the pentose-phosphate pathway.</text>
</comment>
<keyword evidence="8 11" id="KW-0570">Pentose shunt</keyword>
<reference evidence="12 13" key="1">
    <citation type="submission" date="2020-03" db="EMBL/GenBank/DDBJ databases">
        <title>Isolation and identification of active actinomycetes.</title>
        <authorList>
            <person name="Sun X."/>
        </authorList>
    </citation>
    <scope>NUCLEOTIDE SEQUENCE [LARGE SCALE GENOMIC DNA]</scope>
    <source>
        <strain evidence="12 13">NEAU-D13</strain>
    </source>
</reference>
<dbReference type="PANTHER" id="PTHR10683:SF31">
    <property type="entry name" value="TRANSALDOLASE"/>
    <property type="match status" value="1"/>
</dbReference>
<dbReference type="NCBIfam" id="TIGR00876">
    <property type="entry name" value="tal_mycobact"/>
    <property type="match status" value="1"/>
</dbReference>
<dbReference type="EC" id="2.2.1.2" evidence="5 11"/>
<evidence type="ECO:0000256" key="11">
    <source>
        <dbReference type="HAMAP-Rule" id="MF_00493"/>
    </source>
</evidence>
<evidence type="ECO:0000256" key="9">
    <source>
        <dbReference type="ARBA" id="ARBA00023270"/>
    </source>
</evidence>
<accession>A0A7C9W011</accession>
<keyword evidence="7 11" id="KW-0808">Transferase</keyword>
<dbReference type="UniPathway" id="UPA00115">
    <property type="reaction ID" value="UER00414"/>
</dbReference>
<keyword evidence="9 11" id="KW-0704">Schiff base</keyword>
<evidence type="ECO:0000256" key="7">
    <source>
        <dbReference type="ARBA" id="ARBA00022679"/>
    </source>
</evidence>
<dbReference type="InterPro" id="IPR018225">
    <property type="entry name" value="Transaldolase_AS"/>
</dbReference>
<dbReference type="GO" id="GO:0005737">
    <property type="term" value="C:cytoplasm"/>
    <property type="evidence" value="ECO:0007669"/>
    <property type="project" value="UniProtKB-SubCell"/>
</dbReference>
<dbReference type="PIRSF" id="PIRSF036915">
    <property type="entry name" value="Trnald_Bac_Plnt"/>
    <property type="match status" value="1"/>
</dbReference>
<dbReference type="AlphaFoldDB" id="A0A7C9W011"/>
<evidence type="ECO:0000313" key="13">
    <source>
        <dbReference type="Proteomes" id="UP000481360"/>
    </source>
</evidence>
<evidence type="ECO:0000256" key="8">
    <source>
        <dbReference type="ARBA" id="ARBA00023126"/>
    </source>
</evidence>
<evidence type="ECO:0000256" key="10">
    <source>
        <dbReference type="ARBA" id="ARBA00048810"/>
    </source>
</evidence>
<dbReference type="PROSITE" id="PS01054">
    <property type="entry name" value="TRANSALDOLASE_1"/>
    <property type="match status" value="1"/>
</dbReference>
<dbReference type="Pfam" id="PF00923">
    <property type="entry name" value="TAL_FSA"/>
    <property type="match status" value="1"/>
</dbReference>
<dbReference type="CDD" id="cd00955">
    <property type="entry name" value="Transaldolase_like"/>
    <property type="match status" value="1"/>
</dbReference>